<dbReference type="SUPFAM" id="SSF53335">
    <property type="entry name" value="S-adenosyl-L-methionine-dependent methyltransferases"/>
    <property type="match status" value="1"/>
</dbReference>
<keyword evidence="8" id="KW-1185">Reference proteome</keyword>
<proteinExistence type="predicted"/>
<dbReference type="GO" id="GO:0032259">
    <property type="term" value="P:methylation"/>
    <property type="evidence" value="ECO:0007669"/>
    <property type="project" value="UniProtKB-KW"/>
</dbReference>
<dbReference type="EMBL" id="RYZI01000058">
    <property type="protein sequence ID" value="RWA12166.1"/>
    <property type="molecule type" value="Genomic_DNA"/>
</dbReference>
<dbReference type="InterPro" id="IPR036388">
    <property type="entry name" value="WH-like_DNA-bd_sf"/>
</dbReference>
<name>A0A439DCP1_9PEZI</name>
<reference evidence="7 8" key="1">
    <citation type="submission" date="2018-12" db="EMBL/GenBank/DDBJ databases">
        <title>Draft genome sequence of Xylaria grammica IHI A82.</title>
        <authorList>
            <person name="Buettner E."/>
            <person name="Kellner H."/>
        </authorList>
    </citation>
    <scope>NUCLEOTIDE SEQUENCE [LARGE SCALE GENOMIC DNA]</scope>
    <source>
        <strain evidence="7 8">IHI A82</strain>
    </source>
</reference>
<evidence type="ECO:0000256" key="3">
    <source>
        <dbReference type="ARBA" id="ARBA00022691"/>
    </source>
</evidence>
<dbReference type="InterPro" id="IPR029063">
    <property type="entry name" value="SAM-dependent_MTases_sf"/>
</dbReference>
<gene>
    <name evidence="7" type="ORF">EKO27_g2935</name>
</gene>
<dbReference type="Pfam" id="PF08100">
    <property type="entry name" value="Dimerisation"/>
    <property type="match status" value="1"/>
</dbReference>
<keyword evidence="3" id="KW-0949">S-adenosyl-L-methionine</keyword>
<feature type="domain" description="O-methyltransferase C-terminal" evidence="5">
    <location>
        <begin position="228"/>
        <end position="388"/>
    </location>
</feature>
<accession>A0A439DCP1</accession>
<dbReference type="AlphaFoldDB" id="A0A439DCP1"/>
<evidence type="ECO:0000259" key="5">
    <source>
        <dbReference type="Pfam" id="PF00891"/>
    </source>
</evidence>
<dbReference type="Gene3D" id="1.10.10.10">
    <property type="entry name" value="Winged helix-like DNA-binding domain superfamily/Winged helix DNA-binding domain"/>
    <property type="match status" value="1"/>
</dbReference>
<dbReference type="PIRSF" id="PIRSF005739">
    <property type="entry name" value="O-mtase"/>
    <property type="match status" value="1"/>
</dbReference>
<dbReference type="SUPFAM" id="SSF46785">
    <property type="entry name" value="Winged helix' DNA-binding domain"/>
    <property type="match status" value="1"/>
</dbReference>
<dbReference type="InterPro" id="IPR036390">
    <property type="entry name" value="WH_DNA-bd_sf"/>
</dbReference>
<dbReference type="Proteomes" id="UP000286045">
    <property type="component" value="Unassembled WGS sequence"/>
</dbReference>
<dbReference type="InterPro" id="IPR016461">
    <property type="entry name" value="COMT-like"/>
</dbReference>
<dbReference type="InterPro" id="IPR001077">
    <property type="entry name" value="COMT_C"/>
</dbReference>
<organism evidence="7 8">
    <name type="scientific">Xylaria grammica</name>
    <dbReference type="NCBI Taxonomy" id="363999"/>
    <lineage>
        <taxon>Eukaryota</taxon>
        <taxon>Fungi</taxon>
        <taxon>Dikarya</taxon>
        <taxon>Ascomycota</taxon>
        <taxon>Pezizomycotina</taxon>
        <taxon>Sordariomycetes</taxon>
        <taxon>Xylariomycetidae</taxon>
        <taxon>Xylariales</taxon>
        <taxon>Xylariaceae</taxon>
        <taxon>Xylaria</taxon>
    </lineage>
</organism>
<dbReference type="PANTHER" id="PTHR43712">
    <property type="entry name" value="PUTATIVE (AFU_ORTHOLOGUE AFUA_4G14580)-RELATED"/>
    <property type="match status" value="1"/>
</dbReference>
<keyword evidence="1" id="KW-0489">Methyltransferase</keyword>
<evidence type="ECO:0000256" key="2">
    <source>
        <dbReference type="ARBA" id="ARBA00022679"/>
    </source>
</evidence>
<dbReference type="Pfam" id="PF00891">
    <property type="entry name" value="Methyltransf_2"/>
    <property type="match status" value="1"/>
</dbReference>
<dbReference type="InterPro" id="IPR012967">
    <property type="entry name" value="COMT_dimerisation"/>
</dbReference>
<dbReference type="GO" id="GO:0046983">
    <property type="term" value="F:protein dimerization activity"/>
    <property type="evidence" value="ECO:0007669"/>
    <property type="project" value="InterPro"/>
</dbReference>
<sequence length="408" mass="44428">MSEPIHPLVERINAATQHCTSVNGSLCFESDTARRGVINAAEQLLIAARSPEETLFAIAQQPAQNAALRCLMTLGVLDALPLNGDSRSLDDLAHAVGAEKTLLGRILRACTSTSLLSETSELRYAHNALSRTLLVPANRALLTLMYDYIGRGVLALPEFLQARKWKDSGSYADCSFMIGSHTDLPIWEYCEKDIVCGKTFDLGMQSEMVPALSAGKRGGQFPFGKELTAASALGIGDGEDTLTIVDLGGGRGQVLQEIRKNHPELSAARFVLMDLGPVIESAQAVGLPPWIEPVVGSFFEPFPIQGAHVYYLRRCLHNWDDAACKTILFNVANAMDATRSRLLITDMVVDNEGAARGTAWEDLGMMAIGGIERTERQWRALLGENGFRVHKIWHDDSGGHATIDARLK</sequence>
<dbReference type="STRING" id="363999.A0A439DCP1"/>
<keyword evidence="2" id="KW-0808">Transferase</keyword>
<evidence type="ECO:0000256" key="4">
    <source>
        <dbReference type="PIRSR" id="PIRSR005739-1"/>
    </source>
</evidence>
<dbReference type="PANTHER" id="PTHR43712:SF1">
    <property type="entry name" value="HYPOTHETICAL O-METHYLTRANSFERASE (EUROFUNG)-RELATED"/>
    <property type="match status" value="1"/>
</dbReference>
<evidence type="ECO:0000256" key="1">
    <source>
        <dbReference type="ARBA" id="ARBA00022603"/>
    </source>
</evidence>
<evidence type="ECO:0000313" key="8">
    <source>
        <dbReference type="Proteomes" id="UP000286045"/>
    </source>
</evidence>
<dbReference type="Gene3D" id="3.40.50.150">
    <property type="entry name" value="Vaccinia Virus protein VP39"/>
    <property type="match status" value="1"/>
</dbReference>
<dbReference type="PROSITE" id="PS51683">
    <property type="entry name" value="SAM_OMT_II"/>
    <property type="match status" value="1"/>
</dbReference>
<evidence type="ECO:0000313" key="7">
    <source>
        <dbReference type="EMBL" id="RWA12166.1"/>
    </source>
</evidence>
<protein>
    <submittedName>
        <fullName evidence="7">Uncharacterized protein</fullName>
    </submittedName>
</protein>
<dbReference type="GO" id="GO:0008171">
    <property type="term" value="F:O-methyltransferase activity"/>
    <property type="evidence" value="ECO:0007669"/>
    <property type="project" value="InterPro"/>
</dbReference>
<feature type="active site" description="Proton acceptor" evidence="4">
    <location>
        <position position="317"/>
    </location>
</feature>
<evidence type="ECO:0000259" key="6">
    <source>
        <dbReference type="Pfam" id="PF08100"/>
    </source>
</evidence>
<comment type="caution">
    <text evidence="7">The sequence shown here is derived from an EMBL/GenBank/DDBJ whole genome shotgun (WGS) entry which is preliminary data.</text>
</comment>
<feature type="domain" description="O-methyltransferase dimerisation" evidence="6">
    <location>
        <begin position="65"/>
        <end position="135"/>
    </location>
</feature>